<reference evidence="5 6" key="1">
    <citation type="submission" date="2016-11" db="EMBL/GenBank/DDBJ databases">
        <authorList>
            <person name="Varghese N."/>
            <person name="Submissions S."/>
        </authorList>
    </citation>
    <scope>NUCLEOTIDE SEQUENCE [LARGE SCALE GENOMIC DNA]</scope>
    <source>
        <strain evidence="5 6">DSM 17919</strain>
    </source>
</reference>
<dbReference type="SUPFAM" id="SSF56235">
    <property type="entry name" value="N-terminal nucleophile aminohydrolases (Ntn hydrolases)"/>
    <property type="match status" value="1"/>
</dbReference>
<dbReference type="InterPro" id="IPR052193">
    <property type="entry name" value="Peptidase_C59"/>
</dbReference>
<feature type="domain" description="Choloylglycine hydrolase/NAAA C-terminal" evidence="4">
    <location>
        <begin position="26"/>
        <end position="345"/>
    </location>
</feature>
<dbReference type="PANTHER" id="PTHR35527:SF2">
    <property type="entry name" value="HYDROLASE"/>
    <property type="match status" value="1"/>
</dbReference>
<dbReference type="CDD" id="cd00542">
    <property type="entry name" value="Ntn_PVA"/>
    <property type="match status" value="1"/>
</dbReference>
<comment type="caution">
    <text evidence="5">The sequence shown here is derived from an EMBL/GenBank/DDBJ whole genome shotgun (WGS) entry which is preliminary data.</text>
</comment>
<gene>
    <name evidence="5" type="ORF">SAMN05660830_00711</name>
</gene>
<evidence type="ECO:0000259" key="4">
    <source>
        <dbReference type="Pfam" id="PF02275"/>
    </source>
</evidence>
<sequence length="365" mass="40425">MQKITHFFIVTCCAICLLNTAIAQACTGVRVQSTDGAVTFARTLEFTTSLKSNLLFTPRRQQWTSPTPDGKKGMTWENKYAFLGPNGLNEPLLLGGINEKGLYIGAFWFPKLAKYQEATKDEITKVVAPSIFTALLLGTCATLDDVRNKIAQIKLVGVINTKLGMVPPLHWYAMDKSGKALVIEPISGEIVITENPVGVFTNAPQFSWHLQNLSNYMNLTSNSCKPKKIHSYTATSIGQGSGMLGLPGDFTPPSRFVRAALLSNATDPVSTADEAINQSFMLISNISIAKGLVKTIQHDKKPSIDYTQWTAVYDLTRRRCYFKTYDNQDVRVVHLDKLPHDGKQILTIPMWNSKPEYKDVTGQAK</sequence>
<name>A0A8G2FAB8_9BACT</name>
<dbReference type="EMBL" id="FQZR01000002">
    <property type="protein sequence ID" value="SHI70186.1"/>
    <property type="molecule type" value="Genomic_DNA"/>
</dbReference>
<dbReference type="InterPro" id="IPR029132">
    <property type="entry name" value="CBAH/NAAA_C"/>
</dbReference>
<evidence type="ECO:0000256" key="1">
    <source>
        <dbReference type="ARBA" id="ARBA00006625"/>
    </source>
</evidence>
<keyword evidence="3" id="KW-0732">Signal</keyword>
<dbReference type="GO" id="GO:0016787">
    <property type="term" value="F:hydrolase activity"/>
    <property type="evidence" value="ECO:0007669"/>
    <property type="project" value="UniProtKB-KW"/>
</dbReference>
<comment type="similarity">
    <text evidence="1">Belongs to the peptidase C59 family.</text>
</comment>
<feature type="signal peptide" evidence="3">
    <location>
        <begin position="1"/>
        <end position="25"/>
    </location>
</feature>
<dbReference type="RefSeq" id="WP_071161790.1">
    <property type="nucleotide sequence ID" value="NZ_CP192219.1"/>
</dbReference>
<keyword evidence="2 5" id="KW-0378">Hydrolase</keyword>
<proteinExistence type="inferred from homology"/>
<dbReference type="InterPro" id="IPR029055">
    <property type="entry name" value="Ntn_hydrolases_N"/>
</dbReference>
<protein>
    <submittedName>
        <fullName evidence="5">Choloylglycine hydrolase</fullName>
    </submittedName>
</protein>
<dbReference type="Proteomes" id="UP000184001">
    <property type="component" value="Unassembled WGS sequence"/>
</dbReference>
<evidence type="ECO:0000256" key="2">
    <source>
        <dbReference type="ARBA" id="ARBA00022801"/>
    </source>
</evidence>
<dbReference type="PROSITE" id="PS51257">
    <property type="entry name" value="PROKAR_LIPOPROTEIN"/>
    <property type="match status" value="1"/>
</dbReference>
<evidence type="ECO:0000313" key="5">
    <source>
        <dbReference type="EMBL" id="SHI70186.1"/>
    </source>
</evidence>
<evidence type="ECO:0000313" key="6">
    <source>
        <dbReference type="Proteomes" id="UP000184001"/>
    </source>
</evidence>
<accession>A0A8G2FAB8</accession>
<feature type="chain" id="PRO_5034393296" evidence="3">
    <location>
        <begin position="26"/>
        <end position="365"/>
    </location>
</feature>
<evidence type="ECO:0000256" key="3">
    <source>
        <dbReference type="SAM" id="SignalP"/>
    </source>
</evidence>
<dbReference type="Pfam" id="PF02275">
    <property type="entry name" value="CBAH"/>
    <property type="match status" value="1"/>
</dbReference>
<organism evidence="5 6">
    <name type="scientific">Halodesulfovibrio aestuarii</name>
    <dbReference type="NCBI Taxonomy" id="126333"/>
    <lineage>
        <taxon>Bacteria</taxon>
        <taxon>Pseudomonadati</taxon>
        <taxon>Thermodesulfobacteriota</taxon>
        <taxon>Desulfovibrionia</taxon>
        <taxon>Desulfovibrionales</taxon>
        <taxon>Desulfovibrionaceae</taxon>
        <taxon>Halodesulfovibrio</taxon>
    </lineage>
</organism>
<dbReference type="Gene3D" id="3.60.60.10">
    <property type="entry name" value="Penicillin V Acylase, Chain A"/>
    <property type="match status" value="1"/>
</dbReference>
<dbReference type="AlphaFoldDB" id="A0A8G2FAB8"/>
<dbReference type="PANTHER" id="PTHR35527">
    <property type="entry name" value="CHOLOYLGLYCINE HYDROLASE"/>
    <property type="match status" value="1"/>
</dbReference>